<evidence type="ECO:0000313" key="8">
    <source>
        <dbReference type="Proteomes" id="UP001321473"/>
    </source>
</evidence>
<feature type="transmembrane region" description="Helical" evidence="6">
    <location>
        <begin position="133"/>
        <end position="153"/>
    </location>
</feature>
<keyword evidence="5 6" id="KW-0472">Membrane</keyword>
<evidence type="ECO:0000313" key="7">
    <source>
        <dbReference type="EMBL" id="KAK8775617.1"/>
    </source>
</evidence>
<feature type="transmembrane region" description="Helical" evidence="6">
    <location>
        <begin position="360"/>
        <end position="379"/>
    </location>
</feature>
<dbReference type="GO" id="GO:0050909">
    <property type="term" value="P:sensory perception of taste"/>
    <property type="evidence" value="ECO:0007669"/>
    <property type="project" value="InterPro"/>
</dbReference>
<reference evidence="7 8" key="1">
    <citation type="journal article" date="2023" name="Arcadia Sci">
        <title>De novo assembly of a long-read Amblyomma americanum tick genome.</title>
        <authorList>
            <person name="Chou S."/>
            <person name="Poskanzer K.E."/>
            <person name="Rollins M."/>
            <person name="Thuy-Boun P.S."/>
        </authorList>
    </citation>
    <scope>NUCLEOTIDE SEQUENCE [LARGE SCALE GENOMIC DNA]</scope>
    <source>
        <strain evidence="7">F_SG_1</strain>
        <tissue evidence="7">Salivary glands</tissue>
    </source>
</reference>
<evidence type="ECO:0000256" key="3">
    <source>
        <dbReference type="ARBA" id="ARBA00022692"/>
    </source>
</evidence>
<feature type="transmembrane region" description="Helical" evidence="6">
    <location>
        <begin position="250"/>
        <end position="273"/>
    </location>
</feature>
<evidence type="ECO:0000256" key="4">
    <source>
        <dbReference type="ARBA" id="ARBA00022989"/>
    </source>
</evidence>
<feature type="transmembrane region" description="Helical" evidence="6">
    <location>
        <begin position="78"/>
        <end position="100"/>
    </location>
</feature>
<dbReference type="Pfam" id="PF08395">
    <property type="entry name" value="7tm_7"/>
    <property type="match status" value="1"/>
</dbReference>
<dbReference type="InterPro" id="IPR013604">
    <property type="entry name" value="7TM_chemorcpt"/>
</dbReference>
<name>A0AAQ4ELN4_AMBAM</name>
<keyword evidence="3 6" id="KW-0812">Transmembrane</keyword>
<evidence type="ECO:0000256" key="1">
    <source>
        <dbReference type="ARBA" id="ARBA00004651"/>
    </source>
</evidence>
<evidence type="ECO:0000256" key="5">
    <source>
        <dbReference type="ARBA" id="ARBA00023136"/>
    </source>
</evidence>
<keyword evidence="4 6" id="KW-1133">Transmembrane helix</keyword>
<evidence type="ECO:0000256" key="6">
    <source>
        <dbReference type="SAM" id="Phobius"/>
    </source>
</evidence>
<feature type="transmembrane region" description="Helical" evidence="6">
    <location>
        <begin position="165"/>
        <end position="186"/>
    </location>
</feature>
<protein>
    <recommendedName>
        <fullName evidence="9">Gustatory receptor</fullName>
    </recommendedName>
</protein>
<gene>
    <name evidence="7" type="ORF">V5799_031034</name>
</gene>
<dbReference type="GO" id="GO:0005886">
    <property type="term" value="C:plasma membrane"/>
    <property type="evidence" value="ECO:0007669"/>
    <property type="project" value="UniProtKB-SubCell"/>
</dbReference>
<comment type="subcellular location">
    <subcellularLocation>
        <location evidence="1">Cell membrane</location>
        <topology evidence="1">Multi-pass membrane protein</topology>
    </subcellularLocation>
</comment>
<evidence type="ECO:0008006" key="9">
    <source>
        <dbReference type="Google" id="ProtNLM"/>
    </source>
</evidence>
<organism evidence="7 8">
    <name type="scientific">Amblyomma americanum</name>
    <name type="common">Lone star tick</name>
    <dbReference type="NCBI Taxonomy" id="6943"/>
    <lineage>
        <taxon>Eukaryota</taxon>
        <taxon>Metazoa</taxon>
        <taxon>Ecdysozoa</taxon>
        <taxon>Arthropoda</taxon>
        <taxon>Chelicerata</taxon>
        <taxon>Arachnida</taxon>
        <taxon>Acari</taxon>
        <taxon>Parasitiformes</taxon>
        <taxon>Ixodida</taxon>
        <taxon>Ixodoidea</taxon>
        <taxon>Ixodidae</taxon>
        <taxon>Amblyomminae</taxon>
        <taxon>Amblyomma</taxon>
    </lineage>
</organism>
<keyword evidence="8" id="KW-1185">Reference proteome</keyword>
<keyword evidence="2" id="KW-1003">Cell membrane</keyword>
<evidence type="ECO:0000256" key="2">
    <source>
        <dbReference type="ARBA" id="ARBA00022475"/>
    </source>
</evidence>
<accession>A0AAQ4ELN4</accession>
<dbReference type="AlphaFoldDB" id="A0AAQ4ELN4"/>
<dbReference type="Proteomes" id="UP001321473">
    <property type="component" value="Unassembled WGS sequence"/>
</dbReference>
<comment type="caution">
    <text evidence="7">The sequence shown here is derived from an EMBL/GenBank/DDBJ whole genome shotgun (WGS) entry which is preliminary data.</text>
</comment>
<sequence>MSFLEREFVLATRASRLTGLSLVAINPEREGSRFVARLWTWRSMYGMLVNSISISFEATVLIFKFYSELYEGAFSDIVFNIMLLAMFVKATAGIAAYVLFSRKFVSVLNDMALYEETIRYKPDSGSGFPVLTLTLWAVFRSLATTAYIASRYLMYQEISVQQPKALALAVSSVWSVASLFVVYVISNEVYSLATMMYGVLTEYLRHLSDLTQSIMKSETSLCSSKAGFALQKLRLEYLKLRMIVGGLNDILPYSMLVSVTCSLVLLCTSAYVVTHPGDSWRKHVFSTCYGINLILELFKLVQASTNLKKKALKMHEMLDAIPTYHLPSHVIAQIHLFKESMDCSQLCLNAFGFFMLDKSLLLSMAASVLTFTILLVQTGQDYKTG</sequence>
<feature type="transmembrane region" description="Helical" evidence="6">
    <location>
        <begin position="44"/>
        <end position="66"/>
    </location>
</feature>
<dbReference type="EMBL" id="JARKHS020013878">
    <property type="protein sequence ID" value="KAK8775617.1"/>
    <property type="molecule type" value="Genomic_DNA"/>
</dbReference>
<proteinExistence type="predicted"/>